<dbReference type="InterPro" id="IPR004461">
    <property type="entry name" value="CO_DH/Ac-CoA_synth_bsu"/>
</dbReference>
<accession>A0A6V8Q188</accession>
<dbReference type="InterPro" id="IPR045822">
    <property type="entry name" value="ACS_CODH_B_C"/>
</dbReference>
<reference evidence="2 3" key="1">
    <citation type="journal article" date="2020" name="Front. Microbiol.">
        <title>Single-cell genomics of novel Actinobacteria with the Wood-Ljungdahl pathway discovered in a serpentinizing system.</title>
        <authorList>
            <person name="Merino N."/>
            <person name="Kawai M."/>
            <person name="Boyd E.S."/>
            <person name="Colman D.R."/>
            <person name="McGlynn S.E."/>
            <person name="Nealson K.H."/>
            <person name="Kurokawa K."/>
            <person name="Hongoh Y."/>
        </authorList>
    </citation>
    <scope>NUCLEOTIDE SEQUENCE [LARGE SCALE GENOMIC DNA]</scope>
    <source>
        <strain evidence="2 3">S44</strain>
    </source>
</reference>
<gene>
    <name evidence="2" type="ORF">HKBW3S44_01534</name>
</gene>
<name>A0A6V8Q188_9ACTN</name>
<proteinExistence type="predicted"/>
<dbReference type="PANTHER" id="PTHR42281:SF1">
    <property type="entry name" value="ACETYL-COA DECARBONYLASE_SYNTHASE COMPLEX SUBUNIT BETA 1"/>
    <property type="match status" value="1"/>
</dbReference>
<dbReference type="Pfam" id="PF19436">
    <property type="entry name" value="ACS_CODH_B_C"/>
    <property type="match status" value="1"/>
</dbReference>
<sequence>IPEVDGFGIVSRDFVGATVIGNPFSTLAGMSSGGKQKEGYVGIGVQYLTSPKFLIADGGFSRVAWMTSTLKELARENVSEDLLAKIATEKDVQNVDELTEFMKNVGRL</sequence>
<evidence type="ECO:0000313" key="3">
    <source>
        <dbReference type="Proteomes" id="UP000561271"/>
    </source>
</evidence>
<dbReference type="Gene3D" id="3.40.1470.10">
    <property type="entry name" value="Bifunctional carbon monoxide dehydrogenase/acetyl-coa synthase(codh/acs), Chain M, domain 5"/>
    <property type="match status" value="1"/>
</dbReference>
<dbReference type="EMBL" id="BLSC01000189">
    <property type="protein sequence ID" value="GFP37854.1"/>
    <property type="molecule type" value="Genomic_DNA"/>
</dbReference>
<dbReference type="GO" id="GO:0006084">
    <property type="term" value="P:acetyl-CoA metabolic process"/>
    <property type="evidence" value="ECO:0007669"/>
    <property type="project" value="InterPro"/>
</dbReference>
<dbReference type="AlphaFoldDB" id="A0A6V8Q188"/>
<dbReference type="PANTHER" id="PTHR42281">
    <property type="match status" value="1"/>
</dbReference>
<dbReference type="SUPFAM" id="SSF56821">
    <property type="entry name" value="Prismane protein-like"/>
    <property type="match status" value="1"/>
</dbReference>
<feature type="domain" description="CO dehydrogenase/acetyl-CoA synthase complex beta subunit C-terminal" evidence="1">
    <location>
        <begin position="2"/>
        <end position="106"/>
    </location>
</feature>
<protein>
    <submittedName>
        <fullName evidence="2">Acetyl-CoA decarbonylase/synthase, CODH/ACS complex subunit beta</fullName>
    </submittedName>
</protein>
<feature type="non-terminal residue" evidence="2">
    <location>
        <position position="1"/>
    </location>
</feature>
<evidence type="ECO:0000313" key="2">
    <source>
        <dbReference type="EMBL" id="GFP37854.1"/>
    </source>
</evidence>
<comment type="caution">
    <text evidence="2">The sequence shown here is derived from an EMBL/GenBank/DDBJ whole genome shotgun (WGS) entry which is preliminary data.</text>
</comment>
<dbReference type="Proteomes" id="UP000561271">
    <property type="component" value="Unassembled WGS sequence"/>
</dbReference>
<dbReference type="GO" id="GO:0043885">
    <property type="term" value="F:anaerobic carbon-monoxide dehydrogenase activity"/>
    <property type="evidence" value="ECO:0007669"/>
    <property type="project" value="InterPro"/>
</dbReference>
<evidence type="ECO:0000259" key="1">
    <source>
        <dbReference type="Pfam" id="PF19436"/>
    </source>
</evidence>
<organism evidence="2 3">
    <name type="scientific">Candidatus Hakubella thermalkaliphila</name>
    <dbReference type="NCBI Taxonomy" id="2754717"/>
    <lineage>
        <taxon>Bacteria</taxon>
        <taxon>Bacillati</taxon>
        <taxon>Actinomycetota</taxon>
        <taxon>Actinomycetota incertae sedis</taxon>
        <taxon>Candidatus Hakubellales</taxon>
        <taxon>Candidatus Hakubellaceae</taxon>
        <taxon>Candidatus Hakubella</taxon>
    </lineage>
</organism>
<dbReference type="InterPro" id="IPR011254">
    <property type="entry name" value="Prismane-like_sf"/>
</dbReference>